<feature type="region of interest" description="Disordered" evidence="1">
    <location>
        <begin position="52"/>
        <end position="95"/>
    </location>
</feature>
<evidence type="ECO:0008006" key="6">
    <source>
        <dbReference type="Google" id="ProtNLM"/>
    </source>
</evidence>
<dbReference type="EMBL" id="CAADFO010000066">
    <property type="protein sequence ID" value="VFK30520.1"/>
    <property type="molecule type" value="Genomic_DNA"/>
</dbReference>
<protein>
    <recommendedName>
        <fullName evidence="6">Sel1 repeat-containing protein</fullName>
    </recommendedName>
</protein>
<feature type="region of interest" description="Disordered" evidence="1">
    <location>
        <begin position="1"/>
        <end position="21"/>
    </location>
</feature>
<feature type="transmembrane region" description="Helical" evidence="2">
    <location>
        <begin position="25"/>
        <end position="43"/>
    </location>
</feature>
<evidence type="ECO:0000313" key="3">
    <source>
        <dbReference type="EMBL" id="VFK30520.1"/>
    </source>
</evidence>
<keyword evidence="2" id="KW-0812">Transmembrane</keyword>
<dbReference type="InterPro" id="IPR011990">
    <property type="entry name" value="TPR-like_helical_dom_sf"/>
</dbReference>
<proteinExistence type="predicted"/>
<keyword evidence="2" id="KW-1133">Transmembrane helix</keyword>
<sequence>MPVDLQDTESQPKLSEPHQKGGRRWVRITLGIMVIALAGWYFLGDVQKNDGPSDNESLPAGDSASAVFPAPSPAPSMGQRLAGASSSPTSLAGGEKARDIIRELRARKKIDLDDVFRRAEKFKEQGMLVDAQFMYFFAARRGHADSAIVLGAMYDPEHAKGPIGMIEETDWNQAHKWYLRAVEGGNLTAREPLKRLRKQVERAAAKGDVEARRLTLQWQ</sequence>
<reference evidence="3" key="1">
    <citation type="submission" date="2019-02" db="EMBL/GenBank/DDBJ databases">
        <authorList>
            <person name="Gruber-Vodicka R. H."/>
            <person name="Seah K. B. B."/>
        </authorList>
    </citation>
    <scope>NUCLEOTIDE SEQUENCE</scope>
    <source>
        <strain evidence="3">BECK_BZ197</strain>
        <strain evidence="5">BECK_BZ198</strain>
        <strain evidence="4">BECK_BZ199</strain>
    </source>
</reference>
<evidence type="ECO:0000256" key="2">
    <source>
        <dbReference type="SAM" id="Phobius"/>
    </source>
</evidence>
<dbReference type="EMBL" id="CAADFQ010000058">
    <property type="protein sequence ID" value="VFK33999.1"/>
    <property type="molecule type" value="Genomic_DNA"/>
</dbReference>
<evidence type="ECO:0000313" key="5">
    <source>
        <dbReference type="EMBL" id="VFK76410.1"/>
    </source>
</evidence>
<dbReference type="SUPFAM" id="SSF81901">
    <property type="entry name" value="HCP-like"/>
    <property type="match status" value="1"/>
</dbReference>
<name>A0A450XMG2_9GAMM</name>
<keyword evidence="2" id="KW-0472">Membrane</keyword>
<gene>
    <name evidence="3" type="ORF">BECKMB1821G_GA0114241_106610</name>
    <name evidence="5" type="ORF">BECKMB1821H_GA0114242_105514</name>
    <name evidence="4" type="ORF">BECKMB1821I_GA0114274_105814</name>
</gene>
<organism evidence="3">
    <name type="scientific">Candidatus Kentrum sp. MB</name>
    <dbReference type="NCBI Taxonomy" id="2138164"/>
    <lineage>
        <taxon>Bacteria</taxon>
        <taxon>Pseudomonadati</taxon>
        <taxon>Pseudomonadota</taxon>
        <taxon>Gammaproteobacteria</taxon>
        <taxon>Candidatus Kentrum</taxon>
    </lineage>
</organism>
<dbReference type="Gene3D" id="1.25.40.10">
    <property type="entry name" value="Tetratricopeptide repeat domain"/>
    <property type="match status" value="1"/>
</dbReference>
<evidence type="ECO:0000256" key="1">
    <source>
        <dbReference type="SAM" id="MobiDB-lite"/>
    </source>
</evidence>
<accession>A0A450XMG2</accession>
<evidence type="ECO:0000313" key="4">
    <source>
        <dbReference type="EMBL" id="VFK33999.1"/>
    </source>
</evidence>
<dbReference type="EMBL" id="CAADGH010000055">
    <property type="protein sequence ID" value="VFK76410.1"/>
    <property type="molecule type" value="Genomic_DNA"/>
</dbReference>
<dbReference type="AlphaFoldDB" id="A0A450XMG2"/>